<name>A0ACB9H7G1_CICIN</name>
<evidence type="ECO:0000313" key="1">
    <source>
        <dbReference type="EMBL" id="KAI3791814.1"/>
    </source>
</evidence>
<gene>
    <name evidence="1" type="ORF">L2E82_05677</name>
</gene>
<sequence>MLLENLKGDIPLVIFRPTIITSTYKEPFPGWIEGIKTVDSMIVSYGKGRLTCFPGDPESVYDVVPADMVVNAMIAAIMANANQTSSETIYHVGSSISNPLKFPLLQKCAYQYFTQYPWTDQKDGKPVIVAECRGLKSMASFHRYITLRYMLPLQVLKVVNIILCHAFEGTYKNIERKVNSILRLAKIYKPYLFSKNMYDDINTEKLRNAVKKSKHEENVFYFDPRVIDWEDYFLHTHIPGLVRYVFK</sequence>
<reference evidence="1 2" key="2">
    <citation type="journal article" date="2022" name="Mol. Ecol. Resour.">
        <title>The genomes of chicory, endive, great burdock and yacon provide insights into Asteraceae paleo-polyploidization history and plant inulin production.</title>
        <authorList>
            <person name="Fan W."/>
            <person name="Wang S."/>
            <person name="Wang H."/>
            <person name="Wang A."/>
            <person name="Jiang F."/>
            <person name="Liu H."/>
            <person name="Zhao H."/>
            <person name="Xu D."/>
            <person name="Zhang Y."/>
        </authorList>
    </citation>
    <scope>NUCLEOTIDE SEQUENCE [LARGE SCALE GENOMIC DNA]</scope>
    <source>
        <strain evidence="2">cv. Punajuju</strain>
        <tissue evidence="1">Leaves</tissue>
    </source>
</reference>
<dbReference type="EMBL" id="CM042009">
    <property type="protein sequence ID" value="KAI3791814.1"/>
    <property type="molecule type" value="Genomic_DNA"/>
</dbReference>
<evidence type="ECO:0000313" key="2">
    <source>
        <dbReference type="Proteomes" id="UP001055811"/>
    </source>
</evidence>
<protein>
    <submittedName>
        <fullName evidence="1">Uncharacterized protein</fullName>
    </submittedName>
</protein>
<proteinExistence type="predicted"/>
<comment type="caution">
    <text evidence="1">The sequence shown here is derived from an EMBL/GenBank/DDBJ whole genome shotgun (WGS) entry which is preliminary data.</text>
</comment>
<accession>A0ACB9H7G1</accession>
<keyword evidence="2" id="KW-1185">Reference proteome</keyword>
<organism evidence="1 2">
    <name type="scientific">Cichorium intybus</name>
    <name type="common">Chicory</name>
    <dbReference type="NCBI Taxonomy" id="13427"/>
    <lineage>
        <taxon>Eukaryota</taxon>
        <taxon>Viridiplantae</taxon>
        <taxon>Streptophyta</taxon>
        <taxon>Embryophyta</taxon>
        <taxon>Tracheophyta</taxon>
        <taxon>Spermatophyta</taxon>
        <taxon>Magnoliopsida</taxon>
        <taxon>eudicotyledons</taxon>
        <taxon>Gunneridae</taxon>
        <taxon>Pentapetalae</taxon>
        <taxon>asterids</taxon>
        <taxon>campanulids</taxon>
        <taxon>Asterales</taxon>
        <taxon>Asteraceae</taxon>
        <taxon>Cichorioideae</taxon>
        <taxon>Cichorieae</taxon>
        <taxon>Cichoriinae</taxon>
        <taxon>Cichorium</taxon>
    </lineage>
</organism>
<dbReference type="Proteomes" id="UP001055811">
    <property type="component" value="Linkage Group LG01"/>
</dbReference>
<reference evidence="2" key="1">
    <citation type="journal article" date="2022" name="Mol. Ecol. Resour.">
        <title>The genomes of chicory, endive, great burdock and yacon provide insights into Asteraceae palaeo-polyploidization history and plant inulin production.</title>
        <authorList>
            <person name="Fan W."/>
            <person name="Wang S."/>
            <person name="Wang H."/>
            <person name="Wang A."/>
            <person name="Jiang F."/>
            <person name="Liu H."/>
            <person name="Zhao H."/>
            <person name="Xu D."/>
            <person name="Zhang Y."/>
        </authorList>
    </citation>
    <scope>NUCLEOTIDE SEQUENCE [LARGE SCALE GENOMIC DNA]</scope>
    <source>
        <strain evidence="2">cv. Punajuju</strain>
    </source>
</reference>